<comment type="similarity">
    <text evidence="1">Belongs to the transposase 11 family.</text>
</comment>
<dbReference type="Pfam" id="PF01609">
    <property type="entry name" value="DDE_Tnp_1"/>
    <property type="match status" value="1"/>
</dbReference>
<evidence type="ECO:0000256" key="2">
    <source>
        <dbReference type="ARBA" id="ARBA00022578"/>
    </source>
</evidence>
<protein>
    <submittedName>
        <fullName evidence="6">IS4 family transposase</fullName>
    </submittedName>
</protein>
<dbReference type="InterPro" id="IPR002559">
    <property type="entry name" value="Transposase_11"/>
</dbReference>
<dbReference type="GO" id="GO:0004803">
    <property type="term" value="F:transposase activity"/>
    <property type="evidence" value="ECO:0007669"/>
    <property type="project" value="InterPro"/>
</dbReference>
<evidence type="ECO:0000256" key="4">
    <source>
        <dbReference type="ARBA" id="ARBA00023172"/>
    </source>
</evidence>
<keyword evidence="4" id="KW-0233">DNA recombination</keyword>
<evidence type="ECO:0000259" key="5">
    <source>
        <dbReference type="Pfam" id="PF01609"/>
    </source>
</evidence>
<organism evidence="6 7">
    <name type="scientific">Motilimonas pumila</name>
    <dbReference type="NCBI Taxonomy" id="2303987"/>
    <lineage>
        <taxon>Bacteria</taxon>
        <taxon>Pseudomonadati</taxon>
        <taxon>Pseudomonadota</taxon>
        <taxon>Gammaproteobacteria</taxon>
        <taxon>Alteromonadales</taxon>
        <taxon>Alteromonadales genera incertae sedis</taxon>
        <taxon>Motilimonas</taxon>
    </lineage>
</organism>
<name>A0A418Y930_9GAMM</name>
<dbReference type="InterPro" id="IPR047952">
    <property type="entry name" value="Transpos_IS4"/>
</dbReference>
<dbReference type="InterPro" id="IPR012337">
    <property type="entry name" value="RNaseH-like_sf"/>
</dbReference>
<reference evidence="6 7" key="2">
    <citation type="submission" date="2019-01" db="EMBL/GenBank/DDBJ databases">
        <title>Motilimonas pumilus sp. nov., isolated from the gut of sea cucumber (Apostichopus japonicus).</title>
        <authorList>
            <person name="Wang F.-Q."/>
            <person name="Ren L.-H."/>
            <person name="Lin Y.-W."/>
            <person name="Sun G.-H."/>
            <person name="Du Z.-J."/>
            <person name="Zhao J.-X."/>
            <person name="Liu X.-J."/>
            <person name="Liu L.-J."/>
        </authorList>
    </citation>
    <scope>NUCLEOTIDE SEQUENCE [LARGE SCALE GENOMIC DNA]</scope>
    <source>
        <strain evidence="6 7">PLHSC7-2</strain>
    </source>
</reference>
<dbReference type="SUPFAM" id="SSF53098">
    <property type="entry name" value="Ribonuclease H-like"/>
    <property type="match status" value="1"/>
</dbReference>
<sequence length="427" mass="48855">MDIITASDKLKQLFSESWLNKVARQQGFIQRLRDILPLRLVASLVASMGDGKTDAIAEIHRCFNGMHSLPTDGVAYKPFHNRLRQAGFPKLLKTVTERAMLLFREEIERDIPEKFRQFKQILLHDGSSFALHRDLADQFPGRFNKHSPAAVECHMTMSLLDDQPVKLSISADTASERQFLPIAEQLNGCLLLADAGYISSDYMSSVERHGGFFLMRISNTLNPTITYAQSHTGRELPKLVGMRFKALRRRHSRARGLDCDVVWKGYQCRLVSFWHPEEKRYLSWLTNLSREEFSSEQVMKLYRARWQVELVFKELKSYNNLHKFVTRQPHIVEGLIWASLLGLLVKRFIGRVAQRQVGKCLSNLKIAKSSRGWLDPIMKSLATAYDSQLAVDLSWAIDFIAVNCQQAPQSKRNKVNSLDGVFNAMLA</sequence>
<dbReference type="RefSeq" id="WP_119912638.1">
    <property type="nucleotide sequence ID" value="NZ_QZCH01000092.1"/>
</dbReference>
<evidence type="ECO:0000313" key="6">
    <source>
        <dbReference type="EMBL" id="RJG36034.1"/>
    </source>
</evidence>
<proteinExistence type="inferred from homology"/>
<gene>
    <name evidence="6" type="ORF">D1Z90_20580</name>
</gene>
<dbReference type="EMBL" id="QZCH01000092">
    <property type="protein sequence ID" value="RJG36034.1"/>
    <property type="molecule type" value="Genomic_DNA"/>
</dbReference>
<keyword evidence="2" id="KW-0815">Transposition</keyword>
<dbReference type="PANTHER" id="PTHR33258">
    <property type="entry name" value="TRANSPOSASE INSL FOR INSERTION SEQUENCE ELEMENT IS186A-RELATED"/>
    <property type="match status" value="1"/>
</dbReference>
<dbReference type="OrthoDB" id="5889367at2"/>
<evidence type="ECO:0000313" key="7">
    <source>
        <dbReference type="Proteomes" id="UP000283255"/>
    </source>
</evidence>
<feature type="domain" description="Transposase IS4-like" evidence="5">
    <location>
        <begin position="117"/>
        <end position="341"/>
    </location>
</feature>
<dbReference type="NCBIfam" id="NF033592">
    <property type="entry name" value="transpos_IS4_1"/>
    <property type="match status" value="1"/>
</dbReference>
<dbReference type="Proteomes" id="UP000283255">
    <property type="component" value="Unassembled WGS sequence"/>
</dbReference>
<dbReference type="GO" id="GO:0006313">
    <property type="term" value="P:DNA transposition"/>
    <property type="evidence" value="ECO:0007669"/>
    <property type="project" value="InterPro"/>
</dbReference>
<accession>A0A418Y930</accession>
<dbReference type="GO" id="GO:0003677">
    <property type="term" value="F:DNA binding"/>
    <property type="evidence" value="ECO:0007669"/>
    <property type="project" value="UniProtKB-KW"/>
</dbReference>
<dbReference type="PANTHER" id="PTHR33258:SF1">
    <property type="entry name" value="TRANSPOSASE INSL FOR INSERTION SEQUENCE ELEMENT IS186A-RELATED"/>
    <property type="match status" value="1"/>
</dbReference>
<evidence type="ECO:0000256" key="1">
    <source>
        <dbReference type="ARBA" id="ARBA00010075"/>
    </source>
</evidence>
<reference evidence="6 7" key="1">
    <citation type="submission" date="2018-09" db="EMBL/GenBank/DDBJ databases">
        <authorList>
            <person name="Wang F."/>
        </authorList>
    </citation>
    <scope>NUCLEOTIDE SEQUENCE [LARGE SCALE GENOMIC DNA]</scope>
    <source>
        <strain evidence="6 7">PLHSC7-2</strain>
    </source>
</reference>
<keyword evidence="7" id="KW-1185">Reference proteome</keyword>
<evidence type="ECO:0000256" key="3">
    <source>
        <dbReference type="ARBA" id="ARBA00023125"/>
    </source>
</evidence>
<dbReference type="AlphaFoldDB" id="A0A418Y930"/>
<comment type="caution">
    <text evidence="6">The sequence shown here is derived from an EMBL/GenBank/DDBJ whole genome shotgun (WGS) entry which is preliminary data.</text>
</comment>
<keyword evidence="3" id="KW-0238">DNA-binding</keyword>